<gene>
    <name evidence="1" type="ORF">L2E82_32410</name>
</gene>
<reference evidence="1 2" key="2">
    <citation type="journal article" date="2022" name="Mol. Ecol. Resour.">
        <title>The genomes of chicory, endive, great burdock and yacon provide insights into Asteraceae paleo-polyploidization history and plant inulin production.</title>
        <authorList>
            <person name="Fan W."/>
            <person name="Wang S."/>
            <person name="Wang H."/>
            <person name="Wang A."/>
            <person name="Jiang F."/>
            <person name="Liu H."/>
            <person name="Zhao H."/>
            <person name="Xu D."/>
            <person name="Zhang Y."/>
        </authorList>
    </citation>
    <scope>NUCLEOTIDE SEQUENCE [LARGE SCALE GENOMIC DNA]</scope>
    <source>
        <strain evidence="2">cv. Punajuju</strain>
        <tissue evidence="1">Leaves</tissue>
    </source>
</reference>
<name>A0ACB9BGQ4_CICIN</name>
<comment type="caution">
    <text evidence="1">The sequence shown here is derived from an EMBL/GenBank/DDBJ whole genome shotgun (WGS) entry which is preliminary data.</text>
</comment>
<organism evidence="1 2">
    <name type="scientific">Cichorium intybus</name>
    <name type="common">Chicory</name>
    <dbReference type="NCBI Taxonomy" id="13427"/>
    <lineage>
        <taxon>Eukaryota</taxon>
        <taxon>Viridiplantae</taxon>
        <taxon>Streptophyta</taxon>
        <taxon>Embryophyta</taxon>
        <taxon>Tracheophyta</taxon>
        <taxon>Spermatophyta</taxon>
        <taxon>Magnoliopsida</taxon>
        <taxon>eudicotyledons</taxon>
        <taxon>Gunneridae</taxon>
        <taxon>Pentapetalae</taxon>
        <taxon>asterids</taxon>
        <taxon>campanulids</taxon>
        <taxon>Asterales</taxon>
        <taxon>Asteraceae</taxon>
        <taxon>Cichorioideae</taxon>
        <taxon>Cichorieae</taxon>
        <taxon>Cichoriinae</taxon>
        <taxon>Cichorium</taxon>
    </lineage>
</organism>
<evidence type="ECO:0000313" key="1">
    <source>
        <dbReference type="EMBL" id="KAI3721400.1"/>
    </source>
</evidence>
<evidence type="ECO:0000313" key="2">
    <source>
        <dbReference type="Proteomes" id="UP001055811"/>
    </source>
</evidence>
<dbReference type="EMBL" id="CM042014">
    <property type="protein sequence ID" value="KAI3721400.1"/>
    <property type="molecule type" value="Genomic_DNA"/>
</dbReference>
<proteinExistence type="predicted"/>
<accession>A0ACB9BGQ4</accession>
<sequence length="403" mass="45277">MTETTNDGLSVLESGSSKKRVIIVVLLTSVGVVMVGLTLAVYSYKKKNSQIPGNLVQSLGEDYTDSSQNRDVELPSFSLAKIAKYTNHFSVSNKLGEGGFGPVYKGVMEDGRQIAVKRLSETSTQGFDEFKNEVRFVAKLQHRNLVKLLGYCAQGNEIMLVYEYMPNRSLDTILFDKTRNLMLDWTQRFNIIQGIARGLLYLHQDSRLRIIHRDLKASNILLDNDMNPKISDFGLARRFREYESRAKTKNVVGTYGYISPEYAMHGFFSVKSDVFSFGVLVLEIVSGMKNRGFSHHDHCDNLLGHAWRLFKDDKTLELVSAPIRNSCINSEVLRSLHIGLLCVQNHVEDRPTMSSVVQMFGNEGILPPPKQPAFFSELEPNYSSSKLGSVSVNEVTITSLDAR</sequence>
<keyword evidence="2" id="KW-1185">Reference proteome</keyword>
<dbReference type="Proteomes" id="UP001055811">
    <property type="component" value="Linkage Group LG06"/>
</dbReference>
<protein>
    <submittedName>
        <fullName evidence="1">Uncharacterized protein</fullName>
    </submittedName>
</protein>
<reference evidence="2" key="1">
    <citation type="journal article" date="2022" name="Mol. Ecol. Resour.">
        <title>The genomes of chicory, endive, great burdock and yacon provide insights into Asteraceae palaeo-polyploidization history and plant inulin production.</title>
        <authorList>
            <person name="Fan W."/>
            <person name="Wang S."/>
            <person name="Wang H."/>
            <person name="Wang A."/>
            <person name="Jiang F."/>
            <person name="Liu H."/>
            <person name="Zhao H."/>
            <person name="Xu D."/>
            <person name="Zhang Y."/>
        </authorList>
    </citation>
    <scope>NUCLEOTIDE SEQUENCE [LARGE SCALE GENOMIC DNA]</scope>
    <source>
        <strain evidence="2">cv. Punajuju</strain>
    </source>
</reference>